<name>A0A9P4NQD1_9PEZI</name>
<feature type="compositionally biased region" description="Pro residues" evidence="1">
    <location>
        <begin position="1"/>
        <end position="13"/>
    </location>
</feature>
<feature type="region of interest" description="Disordered" evidence="1">
    <location>
        <begin position="1"/>
        <end position="122"/>
    </location>
</feature>
<feature type="compositionally biased region" description="Polar residues" evidence="1">
    <location>
        <begin position="52"/>
        <end position="77"/>
    </location>
</feature>
<dbReference type="OrthoDB" id="3906003at2759"/>
<evidence type="ECO:0000313" key="2">
    <source>
        <dbReference type="EMBL" id="KAF2429553.1"/>
    </source>
</evidence>
<feature type="non-terminal residue" evidence="2">
    <location>
        <position position="177"/>
    </location>
</feature>
<evidence type="ECO:0000313" key="3">
    <source>
        <dbReference type="Proteomes" id="UP000800235"/>
    </source>
</evidence>
<gene>
    <name evidence="2" type="ORF">EJ08DRAFT_650384</name>
</gene>
<keyword evidence="3" id="KW-1185">Reference proteome</keyword>
<feature type="compositionally biased region" description="Basic and acidic residues" evidence="1">
    <location>
        <begin position="14"/>
        <end position="24"/>
    </location>
</feature>
<accession>A0A9P4NQD1</accession>
<feature type="compositionally biased region" description="Low complexity" evidence="1">
    <location>
        <begin position="91"/>
        <end position="101"/>
    </location>
</feature>
<dbReference type="EMBL" id="MU007046">
    <property type="protein sequence ID" value="KAF2429553.1"/>
    <property type="molecule type" value="Genomic_DNA"/>
</dbReference>
<dbReference type="AlphaFoldDB" id="A0A9P4NQD1"/>
<proteinExistence type="predicted"/>
<feature type="compositionally biased region" description="Polar residues" evidence="1">
    <location>
        <begin position="109"/>
        <end position="119"/>
    </location>
</feature>
<evidence type="ECO:0000256" key="1">
    <source>
        <dbReference type="SAM" id="MobiDB-lite"/>
    </source>
</evidence>
<organism evidence="2 3">
    <name type="scientific">Tothia fuscella</name>
    <dbReference type="NCBI Taxonomy" id="1048955"/>
    <lineage>
        <taxon>Eukaryota</taxon>
        <taxon>Fungi</taxon>
        <taxon>Dikarya</taxon>
        <taxon>Ascomycota</taxon>
        <taxon>Pezizomycotina</taxon>
        <taxon>Dothideomycetes</taxon>
        <taxon>Pleosporomycetidae</taxon>
        <taxon>Venturiales</taxon>
        <taxon>Cylindrosympodiaceae</taxon>
        <taxon>Tothia</taxon>
    </lineage>
</organism>
<sequence length="177" mass="19178">MGTDEPPPIPPPDYTKESTSDFAKRSMPPLRGLMVDPKYPPTYQDAQHLLSKGQTRQPPQTPSSHITGSQVPPTQTPRIPYDHDEPPPQSQSPQAAPSQAPTTDIHRSSGASQIFSAAPTTDEVINTIPLGTRHTAGGEKPNQLDTSIPSILSTIKPSSYKTFHQQPCVRESLLQGI</sequence>
<dbReference type="Proteomes" id="UP000800235">
    <property type="component" value="Unassembled WGS sequence"/>
</dbReference>
<comment type="caution">
    <text evidence="2">The sequence shown here is derived from an EMBL/GenBank/DDBJ whole genome shotgun (WGS) entry which is preliminary data.</text>
</comment>
<protein>
    <submittedName>
        <fullName evidence="2">Uncharacterized protein</fullName>
    </submittedName>
</protein>
<reference evidence="2" key="1">
    <citation type="journal article" date="2020" name="Stud. Mycol.">
        <title>101 Dothideomycetes genomes: a test case for predicting lifestyles and emergence of pathogens.</title>
        <authorList>
            <person name="Haridas S."/>
            <person name="Albert R."/>
            <person name="Binder M."/>
            <person name="Bloem J."/>
            <person name="Labutti K."/>
            <person name="Salamov A."/>
            <person name="Andreopoulos B."/>
            <person name="Baker S."/>
            <person name="Barry K."/>
            <person name="Bills G."/>
            <person name="Bluhm B."/>
            <person name="Cannon C."/>
            <person name="Castanera R."/>
            <person name="Culley D."/>
            <person name="Daum C."/>
            <person name="Ezra D."/>
            <person name="Gonzalez J."/>
            <person name="Henrissat B."/>
            <person name="Kuo A."/>
            <person name="Liang C."/>
            <person name="Lipzen A."/>
            <person name="Lutzoni F."/>
            <person name="Magnuson J."/>
            <person name="Mondo S."/>
            <person name="Nolan M."/>
            <person name="Ohm R."/>
            <person name="Pangilinan J."/>
            <person name="Park H.-J."/>
            <person name="Ramirez L."/>
            <person name="Alfaro M."/>
            <person name="Sun H."/>
            <person name="Tritt A."/>
            <person name="Yoshinaga Y."/>
            <person name="Zwiers L.-H."/>
            <person name="Turgeon B."/>
            <person name="Goodwin S."/>
            <person name="Spatafora J."/>
            <person name="Crous P."/>
            <person name="Grigoriev I."/>
        </authorList>
    </citation>
    <scope>NUCLEOTIDE SEQUENCE</scope>
    <source>
        <strain evidence="2">CBS 130266</strain>
    </source>
</reference>